<dbReference type="GO" id="GO:0004519">
    <property type="term" value="F:endonuclease activity"/>
    <property type="evidence" value="ECO:0007669"/>
    <property type="project" value="UniProtKB-KW"/>
</dbReference>
<dbReference type="RefSeq" id="WP_226177028.1">
    <property type="nucleotide sequence ID" value="NZ_JAJADR010000004.1"/>
</dbReference>
<dbReference type="InterPro" id="IPR044927">
    <property type="entry name" value="Endonuclea_NS_2"/>
</dbReference>
<gene>
    <name evidence="2" type="ORF">LGH74_15485</name>
</gene>
<evidence type="ECO:0000313" key="2">
    <source>
        <dbReference type="EMBL" id="MCB2409395.1"/>
    </source>
</evidence>
<organism evidence="2 3">
    <name type="scientific">Hymenobacter lucidus</name>
    <dbReference type="NCBI Taxonomy" id="2880930"/>
    <lineage>
        <taxon>Bacteria</taxon>
        <taxon>Pseudomonadati</taxon>
        <taxon>Bacteroidota</taxon>
        <taxon>Cytophagia</taxon>
        <taxon>Cytophagales</taxon>
        <taxon>Hymenobacteraceae</taxon>
        <taxon>Hymenobacter</taxon>
    </lineage>
</organism>
<comment type="caution">
    <text evidence="2">The sequence shown here is derived from an EMBL/GenBank/DDBJ whole genome shotgun (WGS) entry which is preliminary data.</text>
</comment>
<dbReference type="EMBL" id="JAJADR010000004">
    <property type="protein sequence ID" value="MCB2409395.1"/>
    <property type="molecule type" value="Genomic_DNA"/>
</dbReference>
<feature type="domain" description="Type VII secretion system protein EssD-like" evidence="1">
    <location>
        <begin position="5"/>
        <end position="52"/>
    </location>
</feature>
<dbReference type="Proteomes" id="UP001165296">
    <property type="component" value="Unassembled WGS sequence"/>
</dbReference>
<accession>A0ABS8AT39</accession>
<proteinExistence type="predicted"/>
<keyword evidence="2" id="KW-0255">Endonuclease</keyword>
<dbReference type="Pfam" id="PF13930">
    <property type="entry name" value="Endonuclea_NS_2"/>
    <property type="match status" value="1"/>
</dbReference>
<sequence length="63" mass="6902">MAYTNGTWGSMEKSWADALADGKKVHVDIEPIYDVGNATARPNSFSIIKTIDGVANKRTINNF</sequence>
<keyword evidence="2" id="KW-0540">Nuclease</keyword>
<protein>
    <submittedName>
        <fullName evidence="2">DNA/RNA non-specific endonuclease</fullName>
    </submittedName>
</protein>
<reference evidence="2" key="1">
    <citation type="submission" date="2021-10" db="EMBL/GenBank/DDBJ databases">
        <authorList>
            <person name="Dean J.D."/>
            <person name="Kim M.K."/>
            <person name="Newey C.N."/>
            <person name="Stoker T.S."/>
            <person name="Thompson D.W."/>
            <person name="Grose J.H."/>
        </authorList>
    </citation>
    <scope>NUCLEOTIDE SEQUENCE</scope>
    <source>
        <strain evidence="2">BT178</strain>
    </source>
</reference>
<keyword evidence="2" id="KW-0378">Hydrolase</keyword>
<name>A0ABS8AT39_9BACT</name>
<evidence type="ECO:0000259" key="1">
    <source>
        <dbReference type="Pfam" id="PF13930"/>
    </source>
</evidence>
<keyword evidence="3" id="KW-1185">Reference proteome</keyword>
<evidence type="ECO:0000313" key="3">
    <source>
        <dbReference type="Proteomes" id="UP001165296"/>
    </source>
</evidence>